<keyword evidence="1" id="KW-0732">Signal</keyword>
<name>A0A148KKY5_9ALTE</name>
<dbReference type="AlphaFoldDB" id="A0A148KKY5"/>
<protein>
    <recommendedName>
        <fullName evidence="4">DUF2884 domain-containing protein</fullName>
    </recommendedName>
</protein>
<sequence length="257" mass="28846">MRLALVFLLVVCTSVRADFNCEVALQYGLVVTDQQIRVIDHSRTVYQINGDSQLMVAGNWIELHDSEQQQQLAQLANGLHMVVPKMILLANEGVELAVETVEQVYAGLMGKDHKSQEKLQASLNRVQKSVREKFIHANNTYYMGPGRLENVDDFVDRELEEQIEQAMSTSVGGILSAIGGLVASEQSTEQKVDELAQRLENMGVEIEQNVAPKAQSLKQKAEWFCKKFKTLDKIEDSLRASVPELRPYDILATGEKR</sequence>
<gene>
    <name evidence="2" type="ORF">AX660_02445</name>
</gene>
<evidence type="ECO:0000313" key="3">
    <source>
        <dbReference type="Proteomes" id="UP000070299"/>
    </source>
</evidence>
<keyword evidence="3" id="KW-1185">Reference proteome</keyword>
<comment type="caution">
    <text evidence="2">The sequence shown here is derived from an EMBL/GenBank/DDBJ whole genome shotgun (WGS) entry which is preliminary data.</text>
</comment>
<organism evidence="2 3">
    <name type="scientific">Paraglaciecola hydrolytica</name>
    <dbReference type="NCBI Taxonomy" id="1799789"/>
    <lineage>
        <taxon>Bacteria</taxon>
        <taxon>Pseudomonadati</taxon>
        <taxon>Pseudomonadota</taxon>
        <taxon>Gammaproteobacteria</taxon>
        <taxon>Alteromonadales</taxon>
        <taxon>Alteromonadaceae</taxon>
        <taxon>Paraglaciecola</taxon>
    </lineage>
</organism>
<dbReference type="InterPro" id="IPR021307">
    <property type="entry name" value="DUF2884"/>
</dbReference>
<evidence type="ECO:0008006" key="4">
    <source>
        <dbReference type="Google" id="ProtNLM"/>
    </source>
</evidence>
<feature type="chain" id="PRO_5007550181" description="DUF2884 domain-containing protein" evidence="1">
    <location>
        <begin position="18"/>
        <end position="257"/>
    </location>
</feature>
<accession>A0A148KKY5</accession>
<feature type="signal peptide" evidence="1">
    <location>
        <begin position="1"/>
        <end position="17"/>
    </location>
</feature>
<dbReference type="Pfam" id="PF11101">
    <property type="entry name" value="DUF2884"/>
    <property type="match status" value="1"/>
</dbReference>
<evidence type="ECO:0000313" key="2">
    <source>
        <dbReference type="EMBL" id="KXI26974.1"/>
    </source>
</evidence>
<dbReference type="EMBL" id="LSNE01000018">
    <property type="protein sequence ID" value="KXI26974.1"/>
    <property type="molecule type" value="Genomic_DNA"/>
</dbReference>
<evidence type="ECO:0000256" key="1">
    <source>
        <dbReference type="SAM" id="SignalP"/>
    </source>
</evidence>
<dbReference type="STRING" id="1799789.AX660_02445"/>
<dbReference type="Proteomes" id="UP000070299">
    <property type="component" value="Unassembled WGS sequence"/>
</dbReference>
<dbReference type="OrthoDB" id="5760736at2"/>
<dbReference type="RefSeq" id="WP_068381912.1">
    <property type="nucleotide sequence ID" value="NZ_LSNE01000018.1"/>
</dbReference>
<reference evidence="3" key="1">
    <citation type="submission" date="2016-02" db="EMBL/GenBank/DDBJ databases">
        <authorList>
            <person name="Schultz-Johansen M."/>
            <person name="Glaring M.A."/>
            <person name="Bech P.K."/>
            <person name="Stougaard P."/>
        </authorList>
    </citation>
    <scope>NUCLEOTIDE SEQUENCE [LARGE SCALE GENOMIC DNA]</scope>
    <source>
        <strain evidence="3">S66</strain>
    </source>
</reference>
<proteinExistence type="predicted"/>